<sequence>MKNVDNFVVLDSIYGKFIVARTCLFQAETVIKTGKTHIESELSNIFAIVDMLPNDAVIIDGGANIGFFTIPVAQRVLDSDVRIISFEPQRQLFNALSGSLALNDLSHVYLHNLGLGAEIGQAQLPLIDYSIVQDFGTVQLANANLTEQAYMRSRLVDVITIDSMCLPRLDFLKLDVEGYEVPALQGGLNTFKQHRPWMWVEYFITGTDKIKAALATVVDYEFYIVDYQNMICAPKEKLQDVNTTGLQPV</sequence>
<dbReference type="EMBL" id="LR796758">
    <property type="protein sequence ID" value="CAB4163862.1"/>
    <property type="molecule type" value="Genomic_DNA"/>
</dbReference>
<dbReference type="InterPro" id="IPR006342">
    <property type="entry name" value="FkbM_mtfrase"/>
</dbReference>
<dbReference type="EMBL" id="LR796776">
    <property type="protein sequence ID" value="CAB4165220.1"/>
    <property type="molecule type" value="Genomic_DNA"/>
</dbReference>
<evidence type="ECO:0000313" key="4">
    <source>
        <dbReference type="EMBL" id="CAB4186872.1"/>
    </source>
</evidence>
<dbReference type="InterPro" id="IPR052514">
    <property type="entry name" value="SAM-dependent_MTase"/>
</dbReference>
<evidence type="ECO:0000313" key="3">
    <source>
        <dbReference type="EMBL" id="CAB4165220.1"/>
    </source>
</evidence>
<dbReference type="EMBL" id="LR797502">
    <property type="protein sequence ID" value="CAB4221492.1"/>
    <property type="molecule type" value="Genomic_DNA"/>
</dbReference>
<dbReference type="Gene3D" id="3.40.50.150">
    <property type="entry name" value="Vaccinia Virus protein VP39"/>
    <property type="match status" value="1"/>
</dbReference>
<name>A0A6J5T0Y6_9CAUD</name>
<protein>
    <submittedName>
        <fullName evidence="5">FkbM_fam, methyltransferase, FkbM family</fullName>
    </submittedName>
</protein>
<dbReference type="NCBIfam" id="TIGR01444">
    <property type="entry name" value="fkbM_fam"/>
    <property type="match status" value="1"/>
</dbReference>
<dbReference type="PANTHER" id="PTHR34203">
    <property type="entry name" value="METHYLTRANSFERASE, FKBM FAMILY PROTEIN"/>
    <property type="match status" value="1"/>
</dbReference>
<accession>A0A6J5T0Y6</accession>
<proteinExistence type="predicted"/>
<gene>
    <name evidence="4" type="ORF">UFOVP1146_218</name>
    <name evidence="5" type="ORF">UFOVP1638_347</name>
    <name evidence="2" type="ORF">UFOVP812_131</name>
    <name evidence="3" type="ORF">UFOVP818_12</name>
</gene>
<reference evidence="5" key="1">
    <citation type="submission" date="2020-05" db="EMBL/GenBank/DDBJ databases">
        <authorList>
            <person name="Chiriac C."/>
            <person name="Salcher M."/>
            <person name="Ghai R."/>
            <person name="Kavagutti S V."/>
        </authorList>
    </citation>
    <scope>NUCLEOTIDE SEQUENCE</scope>
</reference>
<dbReference type="InterPro" id="IPR029063">
    <property type="entry name" value="SAM-dependent_MTases_sf"/>
</dbReference>
<dbReference type="GO" id="GO:0032259">
    <property type="term" value="P:methylation"/>
    <property type="evidence" value="ECO:0007669"/>
    <property type="project" value="UniProtKB-KW"/>
</dbReference>
<keyword evidence="5" id="KW-0489">Methyltransferase</keyword>
<evidence type="ECO:0000313" key="5">
    <source>
        <dbReference type="EMBL" id="CAB4221492.1"/>
    </source>
</evidence>
<dbReference type="GO" id="GO:0008168">
    <property type="term" value="F:methyltransferase activity"/>
    <property type="evidence" value="ECO:0007669"/>
    <property type="project" value="UniProtKB-KW"/>
</dbReference>
<dbReference type="Pfam" id="PF05050">
    <property type="entry name" value="Methyltransf_21"/>
    <property type="match status" value="1"/>
</dbReference>
<evidence type="ECO:0000313" key="2">
    <source>
        <dbReference type="EMBL" id="CAB4163862.1"/>
    </source>
</evidence>
<dbReference type="EMBL" id="LR797099">
    <property type="protein sequence ID" value="CAB4186872.1"/>
    <property type="molecule type" value="Genomic_DNA"/>
</dbReference>
<evidence type="ECO:0000259" key="1">
    <source>
        <dbReference type="Pfam" id="PF05050"/>
    </source>
</evidence>
<dbReference type="SUPFAM" id="SSF53335">
    <property type="entry name" value="S-adenosyl-L-methionine-dependent methyltransferases"/>
    <property type="match status" value="1"/>
</dbReference>
<keyword evidence="5" id="KW-0808">Transferase</keyword>
<organism evidence="5">
    <name type="scientific">uncultured Caudovirales phage</name>
    <dbReference type="NCBI Taxonomy" id="2100421"/>
    <lineage>
        <taxon>Viruses</taxon>
        <taxon>Duplodnaviria</taxon>
        <taxon>Heunggongvirae</taxon>
        <taxon>Uroviricota</taxon>
        <taxon>Caudoviricetes</taxon>
        <taxon>Peduoviridae</taxon>
        <taxon>Maltschvirus</taxon>
        <taxon>Maltschvirus maltsch</taxon>
    </lineage>
</organism>
<dbReference type="PANTHER" id="PTHR34203:SF15">
    <property type="entry name" value="SLL1173 PROTEIN"/>
    <property type="match status" value="1"/>
</dbReference>
<feature type="domain" description="Methyltransferase FkbM" evidence="1">
    <location>
        <begin position="60"/>
        <end position="202"/>
    </location>
</feature>